<evidence type="ECO:0000256" key="9">
    <source>
        <dbReference type="ARBA" id="ARBA00022801"/>
    </source>
</evidence>
<dbReference type="SMART" id="SM00382">
    <property type="entry name" value="AAA"/>
    <property type="match status" value="1"/>
</dbReference>
<dbReference type="GO" id="GO:0005524">
    <property type="term" value="F:ATP binding"/>
    <property type="evidence" value="ECO:0007669"/>
    <property type="project" value="UniProtKB-KW"/>
</dbReference>
<proteinExistence type="inferred from homology"/>
<feature type="coiled-coil region" evidence="15">
    <location>
        <begin position="829"/>
        <end position="856"/>
    </location>
</feature>
<dbReference type="AlphaFoldDB" id="A0A507EAZ2"/>
<dbReference type="NCBIfam" id="TIGR01241">
    <property type="entry name" value="FtsH_fam"/>
    <property type="match status" value="1"/>
</dbReference>
<dbReference type="InterPro" id="IPR003593">
    <property type="entry name" value="AAA+_ATPase"/>
</dbReference>
<evidence type="ECO:0000259" key="17">
    <source>
        <dbReference type="SMART" id="SM00382"/>
    </source>
</evidence>
<dbReference type="Gene3D" id="1.20.58.760">
    <property type="entry name" value="Peptidase M41"/>
    <property type="match status" value="1"/>
</dbReference>
<dbReference type="SUPFAM" id="SSF140990">
    <property type="entry name" value="FtsH protease domain-like"/>
    <property type="match status" value="1"/>
</dbReference>
<evidence type="ECO:0000256" key="3">
    <source>
        <dbReference type="ARBA" id="ARBA00004370"/>
    </source>
</evidence>
<dbReference type="InterPro" id="IPR041569">
    <property type="entry name" value="AAA_lid_3"/>
</dbReference>
<dbReference type="Pfam" id="PF00004">
    <property type="entry name" value="AAA"/>
    <property type="match status" value="1"/>
</dbReference>
<evidence type="ECO:0000256" key="1">
    <source>
        <dbReference type="ARBA" id="ARBA00001947"/>
    </source>
</evidence>
<evidence type="ECO:0000256" key="2">
    <source>
        <dbReference type="ARBA" id="ARBA00004173"/>
    </source>
</evidence>
<evidence type="ECO:0000256" key="11">
    <source>
        <dbReference type="ARBA" id="ARBA00022840"/>
    </source>
</evidence>
<evidence type="ECO:0000256" key="13">
    <source>
        <dbReference type="ARBA" id="ARBA00023128"/>
    </source>
</evidence>
<keyword evidence="11" id="KW-0067">ATP-binding</keyword>
<evidence type="ECO:0000256" key="10">
    <source>
        <dbReference type="ARBA" id="ARBA00022833"/>
    </source>
</evidence>
<dbReference type="GO" id="GO:0004176">
    <property type="term" value="F:ATP-dependent peptidase activity"/>
    <property type="evidence" value="ECO:0007669"/>
    <property type="project" value="InterPro"/>
</dbReference>
<feature type="region of interest" description="Disordered" evidence="16">
    <location>
        <begin position="342"/>
        <end position="371"/>
    </location>
</feature>
<evidence type="ECO:0000256" key="7">
    <source>
        <dbReference type="ARBA" id="ARBA00022723"/>
    </source>
</evidence>
<keyword evidence="13" id="KW-0496">Mitochondrion</keyword>
<evidence type="ECO:0000256" key="14">
    <source>
        <dbReference type="ARBA" id="ARBA00023136"/>
    </source>
</evidence>
<gene>
    <name evidence="18" type="ORF">PhCBS80983_g01947</name>
</gene>
<dbReference type="Gene3D" id="3.40.50.300">
    <property type="entry name" value="P-loop containing nucleotide triphosphate hydrolases"/>
    <property type="match status" value="1"/>
</dbReference>
<reference evidence="18 19" key="1">
    <citation type="journal article" date="2019" name="Sci. Rep.">
        <title>Comparative genomics of chytrid fungi reveal insights into the obligate biotrophic and pathogenic lifestyle of Synchytrium endobioticum.</title>
        <authorList>
            <person name="van de Vossenberg B.T.L.H."/>
            <person name="Warris S."/>
            <person name="Nguyen H.D.T."/>
            <person name="van Gent-Pelzer M.P.E."/>
            <person name="Joly D.L."/>
            <person name="van de Geest H.C."/>
            <person name="Bonants P.J.M."/>
            <person name="Smith D.S."/>
            <person name="Levesque C.A."/>
            <person name="van der Lee T.A.J."/>
        </authorList>
    </citation>
    <scope>NUCLEOTIDE SEQUENCE [LARGE SCALE GENOMIC DNA]</scope>
    <source>
        <strain evidence="18 19">CBS 809.83</strain>
    </source>
</reference>
<feature type="compositionally biased region" description="Low complexity" evidence="16">
    <location>
        <begin position="40"/>
        <end position="49"/>
    </location>
</feature>
<protein>
    <recommendedName>
        <fullName evidence="17">AAA+ ATPase domain-containing protein</fullName>
    </recommendedName>
</protein>
<dbReference type="STRING" id="109895.A0A507EAZ2"/>
<comment type="subcellular location">
    <subcellularLocation>
        <location evidence="3">Membrane</location>
    </subcellularLocation>
    <subcellularLocation>
        <location evidence="2">Mitochondrion</location>
    </subcellularLocation>
</comment>
<sequence>MAVAQSANLLQILLGETSLLLNELKGALSATASHSRRTTQHSSQQSPTSVADTNTDTCAARCSEEIGHCVTELVRETTVAIKDATYRSSEATVVQNEVQLSAENANQLLTMLSTLSRVAPIMEKMQKLGTIITMHESRTIAFRTPTTTTSMFPSLPSSRPPASVLLGSSSIHFPRTRTRLSPQVSITHSRSFWSERKLQKLELEAADPAHRLDARKQAELYKELLKSGNHYGLIDRYENQPQLDMVSARYPAVTRAADVERIQNDPECAKAYVTALAREGNLDRLTEKILAASSNASGNAASAKNNYALFESGNDRRQTIGEPRDHWMQTNVSQWEKALGRPIRSGNGARGNRSHPGSNGAGDPSRPMAGTRGEPIEVVLSEAWSWSKFVRKLGSKVLYGLLLMTGLSVLLDQQGIIKSGMGGTEVEPNSLTESIKFADVQGVDEAKHELEEIVAFLKEPKLFMDIGGKLPKGVLLYGPPGTGKTHLARAVAGEAGVPFFQMSGSEFDELYVGVGARRVRELFAAAKKKAPCIVFIDELDAVGSKRSAKDQSYMRQTLNQLLVELDGFSTSEGVIFIAATNTPEALDKALVRPGRFDRLVPVPLPDVQGRANILEVHMKGVTVAPGVDTSVIARGTPGFSGADLANLINQAAIKASKDGAKKVRMQDMEWAKDKIIMGSERKSAVVTEQNKRLTAYHEGGHTLVALYTNGATPLHKVTVIPRGNALGVTVQLPEADKTNHTKRELYAMLDVCMGGRVAEEMVFGPDEVTTGASSDLEKATAVAREMVLVYGMSDKVGVVGYGEEGWDKMSPVTKGIIEAEVKGLLDAAYARATQLLKTHKEELHRLARALMEHETLNVDEVKTVVKGGELKPLKTKLKASVKETKTVGR</sequence>
<dbReference type="CDD" id="cd19501">
    <property type="entry name" value="RecA-like_FtsH"/>
    <property type="match status" value="1"/>
</dbReference>
<keyword evidence="8" id="KW-0547">Nucleotide-binding</keyword>
<name>A0A507EAZ2_9FUNG</name>
<evidence type="ECO:0000256" key="8">
    <source>
        <dbReference type="ARBA" id="ARBA00022741"/>
    </source>
</evidence>
<evidence type="ECO:0000313" key="18">
    <source>
        <dbReference type="EMBL" id="TPX60230.1"/>
    </source>
</evidence>
<dbReference type="InterPro" id="IPR005936">
    <property type="entry name" value="FtsH"/>
</dbReference>
<dbReference type="Pfam" id="PF17862">
    <property type="entry name" value="AAA_lid_3"/>
    <property type="match status" value="1"/>
</dbReference>
<dbReference type="InterPro" id="IPR037219">
    <property type="entry name" value="Peptidase_M41-like"/>
</dbReference>
<keyword evidence="9" id="KW-0378">Hydrolase</keyword>
<dbReference type="FunFam" id="3.40.50.300:FF:000175">
    <property type="entry name" value="ATP-dependent zinc metalloprotease FTSH 4"/>
    <property type="match status" value="1"/>
</dbReference>
<comment type="similarity">
    <text evidence="4">In the C-terminal section; belongs to the peptidase M41 family.</text>
</comment>
<dbReference type="HAMAP" id="MF_01458">
    <property type="entry name" value="FtsH"/>
    <property type="match status" value="1"/>
</dbReference>
<organism evidence="18 19">
    <name type="scientific">Powellomyces hirtus</name>
    <dbReference type="NCBI Taxonomy" id="109895"/>
    <lineage>
        <taxon>Eukaryota</taxon>
        <taxon>Fungi</taxon>
        <taxon>Fungi incertae sedis</taxon>
        <taxon>Chytridiomycota</taxon>
        <taxon>Chytridiomycota incertae sedis</taxon>
        <taxon>Chytridiomycetes</taxon>
        <taxon>Spizellomycetales</taxon>
        <taxon>Powellomycetaceae</taxon>
        <taxon>Powellomyces</taxon>
    </lineage>
</organism>
<dbReference type="FunFam" id="1.20.58.760:FF:000002">
    <property type="entry name" value="ATP-dependent zinc metalloprotease FtsH"/>
    <property type="match status" value="1"/>
</dbReference>
<keyword evidence="14" id="KW-0472">Membrane</keyword>
<keyword evidence="7" id="KW-0479">Metal-binding</keyword>
<dbReference type="Pfam" id="PF01434">
    <property type="entry name" value="Peptidase_M41"/>
    <property type="match status" value="1"/>
</dbReference>
<comment type="caution">
    <text evidence="18">The sequence shown here is derived from an EMBL/GenBank/DDBJ whole genome shotgun (WGS) entry which is preliminary data.</text>
</comment>
<keyword evidence="6" id="KW-0645">Protease</keyword>
<evidence type="ECO:0000256" key="15">
    <source>
        <dbReference type="SAM" id="Coils"/>
    </source>
</evidence>
<keyword evidence="10" id="KW-0862">Zinc</keyword>
<dbReference type="GO" id="GO:0046872">
    <property type="term" value="F:metal ion binding"/>
    <property type="evidence" value="ECO:0007669"/>
    <property type="project" value="UniProtKB-KW"/>
</dbReference>
<evidence type="ECO:0000256" key="5">
    <source>
        <dbReference type="ARBA" id="ARBA00010550"/>
    </source>
</evidence>
<dbReference type="GO" id="GO:0016887">
    <property type="term" value="F:ATP hydrolysis activity"/>
    <property type="evidence" value="ECO:0007669"/>
    <property type="project" value="InterPro"/>
</dbReference>
<dbReference type="GO" id="GO:0005743">
    <property type="term" value="C:mitochondrial inner membrane"/>
    <property type="evidence" value="ECO:0007669"/>
    <property type="project" value="TreeGrafter"/>
</dbReference>
<dbReference type="GO" id="GO:0007005">
    <property type="term" value="P:mitochondrion organization"/>
    <property type="evidence" value="ECO:0007669"/>
    <property type="project" value="TreeGrafter"/>
</dbReference>
<keyword evidence="15" id="KW-0175">Coiled coil</keyword>
<feature type="domain" description="AAA+ ATPase" evidence="17">
    <location>
        <begin position="470"/>
        <end position="606"/>
    </location>
</feature>
<evidence type="ECO:0000313" key="19">
    <source>
        <dbReference type="Proteomes" id="UP000318582"/>
    </source>
</evidence>
<dbReference type="GO" id="GO:0141164">
    <property type="term" value="P:mitochondrial protein quality control"/>
    <property type="evidence" value="ECO:0007669"/>
    <property type="project" value="UniProtKB-ARBA"/>
</dbReference>
<dbReference type="InterPro" id="IPR000642">
    <property type="entry name" value="Peptidase_M41"/>
</dbReference>
<keyword evidence="12" id="KW-0482">Metalloprotease</keyword>
<dbReference type="InterPro" id="IPR003959">
    <property type="entry name" value="ATPase_AAA_core"/>
</dbReference>
<dbReference type="InterPro" id="IPR027417">
    <property type="entry name" value="P-loop_NTPase"/>
</dbReference>
<dbReference type="EMBL" id="QEAQ01000017">
    <property type="protein sequence ID" value="TPX60230.1"/>
    <property type="molecule type" value="Genomic_DNA"/>
</dbReference>
<dbReference type="PANTHER" id="PTHR23076:SF97">
    <property type="entry name" value="ATP-DEPENDENT ZINC METALLOPROTEASE YME1L1"/>
    <property type="match status" value="1"/>
</dbReference>
<dbReference type="GO" id="GO:0004222">
    <property type="term" value="F:metalloendopeptidase activity"/>
    <property type="evidence" value="ECO:0007669"/>
    <property type="project" value="InterPro"/>
</dbReference>
<dbReference type="FunFam" id="1.10.8.60:FF:000001">
    <property type="entry name" value="ATP-dependent zinc metalloprotease FtsH"/>
    <property type="match status" value="1"/>
</dbReference>
<evidence type="ECO:0000256" key="12">
    <source>
        <dbReference type="ARBA" id="ARBA00023049"/>
    </source>
</evidence>
<keyword evidence="19" id="KW-1185">Reference proteome</keyword>
<evidence type="ECO:0000256" key="16">
    <source>
        <dbReference type="SAM" id="MobiDB-lite"/>
    </source>
</evidence>
<dbReference type="SUPFAM" id="SSF52540">
    <property type="entry name" value="P-loop containing nucleoside triphosphate hydrolases"/>
    <property type="match status" value="1"/>
</dbReference>
<comment type="cofactor">
    <cofactor evidence="1">
        <name>Zn(2+)</name>
        <dbReference type="ChEBI" id="CHEBI:29105"/>
    </cofactor>
</comment>
<dbReference type="Proteomes" id="UP000318582">
    <property type="component" value="Unassembled WGS sequence"/>
</dbReference>
<evidence type="ECO:0000256" key="4">
    <source>
        <dbReference type="ARBA" id="ARBA00010044"/>
    </source>
</evidence>
<accession>A0A507EAZ2</accession>
<dbReference type="PANTHER" id="PTHR23076">
    <property type="entry name" value="METALLOPROTEASE M41 FTSH"/>
    <property type="match status" value="1"/>
</dbReference>
<comment type="similarity">
    <text evidence="5">In the N-terminal section; belongs to the AAA ATPase family.</text>
</comment>
<evidence type="ECO:0000256" key="6">
    <source>
        <dbReference type="ARBA" id="ARBA00022670"/>
    </source>
</evidence>
<dbReference type="Gene3D" id="1.10.8.60">
    <property type="match status" value="1"/>
</dbReference>
<feature type="region of interest" description="Disordered" evidence="16">
    <location>
        <begin position="31"/>
        <end position="54"/>
    </location>
</feature>